<dbReference type="AlphaFoldDB" id="A0AA39ZYQ8"/>
<proteinExistence type="predicted"/>
<gene>
    <name evidence="1" type="ORF">B0T26DRAFT_679803</name>
</gene>
<keyword evidence="2" id="KW-1185">Reference proteome</keyword>
<name>A0AA39ZYQ8_9PEZI</name>
<accession>A0AA39ZYQ8</accession>
<comment type="caution">
    <text evidence="1">The sequence shown here is derived from an EMBL/GenBank/DDBJ whole genome shotgun (WGS) entry which is preliminary data.</text>
</comment>
<dbReference type="GeneID" id="85323665"/>
<dbReference type="Proteomes" id="UP001172101">
    <property type="component" value="Unassembled WGS sequence"/>
</dbReference>
<sequence>MASTHGQKRKQNFFRQYWASRETGEVLRKVENREKEERAKRRANFLRLELQNGRPVMPGALWCVHVTSGSTDHLFASLRKSARDTSWTSSTKWRAYPFHAVGEPRKSVSVASIAFAVMQGGRRHIFVDIDCEAGYHVDPSRETGR</sequence>
<evidence type="ECO:0000313" key="1">
    <source>
        <dbReference type="EMBL" id="KAK0706073.1"/>
    </source>
</evidence>
<protein>
    <submittedName>
        <fullName evidence="1">Uncharacterized protein</fullName>
    </submittedName>
</protein>
<evidence type="ECO:0000313" key="2">
    <source>
        <dbReference type="Proteomes" id="UP001172101"/>
    </source>
</evidence>
<organism evidence="1 2">
    <name type="scientific">Lasiosphaeria miniovina</name>
    <dbReference type="NCBI Taxonomy" id="1954250"/>
    <lineage>
        <taxon>Eukaryota</taxon>
        <taxon>Fungi</taxon>
        <taxon>Dikarya</taxon>
        <taxon>Ascomycota</taxon>
        <taxon>Pezizomycotina</taxon>
        <taxon>Sordariomycetes</taxon>
        <taxon>Sordariomycetidae</taxon>
        <taxon>Sordariales</taxon>
        <taxon>Lasiosphaeriaceae</taxon>
        <taxon>Lasiosphaeria</taxon>
    </lineage>
</organism>
<reference evidence="1" key="1">
    <citation type="submission" date="2023-06" db="EMBL/GenBank/DDBJ databases">
        <title>Genome-scale phylogeny and comparative genomics of the fungal order Sordariales.</title>
        <authorList>
            <consortium name="Lawrence Berkeley National Laboratory"/>
            <person name="Hensen N."/>
            <person name="Bonometti L."/>
            <person name="Westerberg I."/>
            <person name="Brannstrom I.O."/>
            <person name="Guillou S."/>
            <person name="Cros-Aarteil S."/>
            <person name="Calhoun S."/>
            <person name="Haridas S."/>
            <person name="Kuo A."/>
            <person name="Mondo S."/>
            <person name="Pangilinan J."/>
            <person name="Riley R."/>
            <person name="LaButti K."/>
            <person name="Andreopoulos B."/>
            <person name="Lipzen A."/>
            <person name="Chen C."/>
            <person name="Yanf M."/>
            <person name="Daum C."/>
            <person name="Ng V."/>
            <person name="Clum A."/>
            <person name="Steindorff A."/>
            <person name="Ohm R."/>
            <person name="Martin F."/>
            <person name="Silar P."/>
            <person name="Natvig D."/>
            <person name="Lalanne C."/>
            <person name="Gautier V."/>
            <person name="Ament-velasquez S.L."/>
            <person name="Kruys A."/>
            <person name="Hutchinson M.I."/>
            <person name="Powell A.J."/>
            <person name="Barry K."/>
            <person name="Miller A.N."/>
            <person name="Grigoriev I.V."/>
            <person name="Debuchy R."/>
            <person name="Gladieux P."/>
            <person name="Thoren M.H."/>
            <person name="Johannesson H."/>
        </authorList>
    </citation>
    <scope>NUCLEOTIDE SEQUENCE</scope>
    <source>
        <strain evidence="1">SMH2392-1A</strain>
    </source>
</reference>
<dbReference type="RefSeq" id="XP_060291167.1">
    <property type="nucleotide sequence ID" value="XM_060440395.1"/>
</dbReference>
<dbReference type="EMBL" id="JAUIRO010000007">
    <property type="protein sequence ID" value="KAK0706073.1"/>
    <property type="molecule type" value="Genomic_DNA"/>
</dbReference>